<evidence type="ECO:0000256" key="1">
    <source>
        <dbReference type="SAM" id="SignalP"/>
    </source>
</evidence>
<dbReference type="InterPro" id="IPR016024">
    <property type="entry name" value="ARM-type_fold"/>
</dbReference>
<accession>A0A9X7UY51</accession>
<sequence>MFPLRTLLLLALLVTGMTATAEVQTLIREYTYNASETDSKVSARKAALQQLQVLLIEEVGIQVQSTFSNTETLDKEAFSRTVQANYQTFAQALTRTRIIEERWDGEHFYIKAEVEVDPDGISQQMISLQQPPATDPCLAGREQAQKLLNLTPSPDKNTALIELAASAPIDSDCHDWQYSVLSNLSRSRYPAPGYRAWVFQQLQDGKPHELARLLPAAMALALRESELSKEEWQQSLSSLQRMEPDRVQPVLRVLSDATIAPARNEQVFRQPIGTLEQQWQQLLTQATAGNIATPALSRAQVAAQLITTGQYRQPELAAALFLREAENLEEVDSLVKPLLSIWRGQQEPYSLDSATGQAFRTLLQQLQQRSQTTEPLSDNSRRELYYLLVRLQRTEGDIAQQTLDRLLTDFPTLFAAIIAAQPVNEVEKNLWFIRYNLPDSPACRPVDCAQQLFSDDPQPAQQASQYLLAYGERASPAADNILRKLERISIDQSSTARTQIKRNLIQLLPQLQPADARAIPLLVGFLNDFDHEIPDHAAAALIALHKTAVVPMATLFGQQPTLVQRRMLKTFAGMPADDRLARFLKSVKPADQHMQFALEDALAVHQKAL</sequence>
<dbReference type="Proteomes" id="UP000596074">
    <property type="component" value="Chromosome"/>
</dbReference>
<dbReference type="KEGG" id="vcw:GJQ55_06575"/>
<dbReference type="RefSeq" id="WP_228346716.1">
    <property type="nucleotide sequence ID" value="NZ_CP046056.1"/>
</dbReference>
<dbReference type="AlphaFoldDB" id="A0A9X7UY51"/>
<dbReference type="EMBL" id="CP046056">
    <property type="protein sequence ID" value="QQD24158.1"/>
    <property type="molecule type" value="Genomic_DNA"/>
</dbReference>
<evidence type="ECO:0000313" key="3">
    <source>
        <dbReference type="Proteomes" id="UP000596074"/>
    </source>
</evidence>
<keyword evidence="3" id="KW-1185">Reference proteome</keyword>
<reference evidence="2 3" key="1">
    <citation type="submission" date="2019-11" db="EMBL/GenBank/DDBJ databases">
        <title>Venatorbacter sp. nov. a predator of Campylobacter and other Gram-negative bacteria.</title>
        <authorList>
            <person name="Saeedi A."/>
            <person name="Cummings N.J."/>
            <person name="Connerton I.F."/>
            <person name="Connerton P.L."/>
        </authorList>
    </citation>
    <scope>NUCLEOTIDE SEQUENCE [LARGE SCALE GENOMIC DNA]</scope>
    <source>
        <strain evidence="2">XL5</strain>
    </source>
</reference>
<evidence type="ECO:0008006" key="4">
    <source>
        <dbReference type="Google" id="ProtNLM"/>
    </source>
</evidence>
<organism evidence="2 3">
    <name type="scientific">Venatoribacter cucullus</name>
    <dbReference type="NCBI Taxonomy" id="2661630"/>
    <lineage>
        <taxon>Bacteria</taxon>
        <taxon>Pseudomonadati</taxon>
        <taxon>Pseudomonadota</taxon>
        <taxon>Gammaproteobacteria</taxon>
        <taxon>Oceanospirillales</taxon>
        <taxon>Oceanospirillaceae</taxon>
        <taxon>Venatoribacter</taxon>
    </lineage>
</organism>
<keyword evidence="1" id="KW-0732">Signal</keyword>
<name>A0A9X7UY51_9GAMM</name>
<feature type="chain" id="PRO_5040792094" description="HEAT repeat domain-containing protein" evidence="1">
    <location>
        <begin position="22"/>
        <end position="609"/>
    </location>
</feature>
<proteinExistence type="predicted"/>
<feature type="signal peptide" evidence="1">
    <location>
        <begin position="1"/>
        <end position="21"/>
    </location>
</feature>
<evidence type="ECO:0000313" key="2">
    <source>
        <dbReference type="EMBL" id="QQD24158.1"/>
    </source>
</evidence>
<protein>
    <recommendedName>
        <fullName evidence="4">HEAT repeat domain-containing protein</fullName>
    </recommendedName>
</protein>
<dbReference type="SUPFAM" id="SSF48371">
    <property type="entry name" value="ARM repeat"/>
    <property type="match status" value="1"/>
</dbReference>
<gene>
    <name evidence="2" type="ORF">GJQ55_06575</name>
</gene>